<keyword evidence="2" id="KW-0238">DNA-binding</keyword>
<organism evidence="5 6">
    <name type="scientific">Paenibacillus sabuli</name>
    <dbReference type="NCBI Taxonomy" id="2772509"/>
    <lineage>
        <taxon>Bacteria</taxon>
        <taxon>Bacillati</taxon>
        <taxon>Bacillota</taxon>
        <taxon>Bacilli</taxon>
        <taxon>Bacillales</taxon>
        <taxon>Paenibacillaceae</taxon>
        <taxon>Paenibacillus</taxon>
    </lineage>
</organism>
<comment type="caution">
    <text evidence="5">The sequence shown here is derived from an EMBL/GenBank/DDBJ whole genome shotgun (WGS) entry which is preliminary data.</text>
</comment>
<dbReference type="InterPro" id="IPR036388">
    <property type="entry name" value="WH-like_DNA-bd_sf"/>
</dbReference>
<dbReference type="InterPro" id="IPR036390">
    <property type="entry name" value="WH_DNA-bd_sf"/>
</dbReference>
<proteinExistence type="predicted"/>
<evidence type="ECO:0000256" key="1">
    <source>
        <dbReference type="ARBA" id="ARBA00023015"/>
    </source>
</evidence>
<evidence type="ECO:0000313" key="5">
    <source>
        <dbReference type="EMBL" id="MBD2845614.1"/>
    </source>
</evidence>
<keyword evidence="3" id="KW-0804">Transcription</keyword>
<dbReference type="PRINTS" id="PR00598">
    <property type="entry name" value="HTHMARR"/>
</dbReference>
<evidence type="ECO:0000256" key="3">
    <source>
        <dbReference type="ARBA" id="ARBA00023163"/>
    </source>
</evidence>
<dbReference type="GO" id="GO:0003677">
    <property type="term" value="F:DNA binding"/>
    <property type="evidence" value="ECO:0007669"/>
    <property type="project" value="UniProtKB-KW"/>
</dbReference>
<dbReference type="Gene3D" id="1.10.10.10">
    <property type="entry name" value="Winged helix-like DNA-binding domain superfamily/Winged helix DNA-binding domain"/>
    <property type="match status" value="1"/>
</dbReference>
<evidence type="ECO:0000259" key="4">
    <source>
        <dbReference type="PROSITE" id="PS50995"/>
    </source>
</evidence>
<reference evidence="5" key="1">
    <citation type="submission" date="2020-09" db="EMBL/GenBank/DDBJ databases">
        <title>A novel bacterium of genus Paenibacillus, isolated from South China Sea.</title>
        <authorList>
            <person name="Huang H."/>
            <person name="Mo K."/>
            <person name="Hu Y."/>
        </authorList>
    </citation>
    <scope>NUCLEOTIDE SEQUENCE</scope>
    <source>
        <strain evidence="5">IB182496</strain>
    </source>
</reference>
<evidence type="ECO:0000256" key="2">
    <source>
        <dbReference type="ARBA" id="ARBA00023125"/>
    </source>
</evidence>
<dbReference type="SUPFAM" id="SSF46785">
    <property type="entry name" value="Winged helix' DNA-binding domain"/>
    <property type="match status" value="1"/>
</dbReference>
<dbReference type="Proteomes" id="UP000621560">
    <property type="component" value="Unassembled WGS sequence"/>
</dbReference>
<dbReference type="RefSeq" id="WP_190917392.1">
    <property type="nucleotide sequence ID" value="NZ_JACXIZ010000017.1"/>
</dbReference>
<sequence length="150" mass="17258">MRAELIDTLAEQFMIMLPLLQKKVFDTIGAEEVPRIKLTPAACRVLVLLQEHRSATVSVLSEQLNISRPNMTPLVDRLVRLGLAERRVCEHDRRAVDVSITGYGDEVCEQMQRVVSNKFKHMLSEFDNNDLTEMIEHMNKVRTILMKDHS</sequence>
<protein>
    <submittedName>
        <fullName evidence="5">MarR family transcriptional regulator</fullName>
    </submittedName>
</protein>
<dbReference type="InterPro" id="IPR000835">
    <property type="entry name" value="HTH_MarR-typ"/>
</dbReference>
<keyword evidence="6" id="KW-1185">Reference proteome</keyword>
<dbReference type="PANTHER" id="PTHR42756">
    <property type="entry name" value="TRANSCRIPTIONAL REGULATOR, MARR"/>
    <property type="match status" value="1"/>
</dbReference>
<dbReference type="PROSITE" id="PS50995">
    <property type="entry name" value="HTH_MARR_2"/>
    <property type="match status" value="1"/>
</dbReference>
<dbReference type="Pfam" id="PF12802">
    <property type="entry name" value="MarR_2"/>
    <property type="match status" value="1"/>
</dbReference>
<keyword evidence="1" id="KW-0805">Transcription regulation</keyword>
<feature type="domain" description="HTH marR-type" evidence="4">
    <location>
        <begin position="2"/>
        <end position="143"/>
    </location>
</feature>
<dbReference type="EMBL" id="JACXIZ010000017">
    <property type="protein sequence ID" value="MBD2845614.1"/>
    <property type="molecule type" value="Genomic_DNA"/>
</dbReference>
<gene>
    <name evidence="5" type="ORF">IDH44_10475</name>
</gene>
<dbReference type="SMART" id="SM00347">
    <property type="entry name" value="HTH_MARR"/>
    <property type="match status" value="1"/>
</dbReference>
<name>A0A927BU81_9BACL</name>
<dbReference type="AlphaFoldDB" id="A0A927BU81"/>
<dbReference type="GO" id="GO:0003700">
    <property type="term" value="F:DNA-binding transcription factor activity"/>
    <property type="evidence" value="ECO:0007669"/>
    <property type="project" value="InterPro"/>
</dbReference>
<accession>A0A927BU81</accession>
<evidence type="ECO:0000313" key="6">
    <source>
        <dbReference type="Proteomes" id="UP000621560"/>
    </source>
</evidence>
<dbReference type="PANTHER" id="PTHR42756:SF1">
    <property type="entry name" value="TRANSCRIPTIONAL REPRESSOR OF EMRAB OPERON"/>
    <property type="match status" value="1"/>
</dbReference>